<dbReference type="AlphaFoldDB" id="A0A026W9W6"/>
<protein>
    <submittedName>
        <fullName evidence="4">Aminopeptidase N</fullName>
    </submittedName>
</protein>
<feature type="non-terminal residue" evidence="4">
    <location>
        <position position="1"/>
    </location>
</feature>
<name>A0A026W9W6_OOCBI</name>
<dbReference type="Pfam" id="PF11838">
    <property type="entry name" value="ERAP1_C"/>
    <property type="match status" value="1"/>
</dbReference>
<comment type="similarity">
    <text evidence="1">Belongs to the peptidase M1 family.</text>
</comment>
<dbReference type="GO" id="GO:0005615">
    <property type="term" value="C:extracellular space"/>
    <property type="evidence" value="ECO:0007669"/>
    <property type="project" value="TreeGrafter"/>
</dbReference>
<feature type="domain" description="Peptidase M1 membrane alanine aminopeptidase" evidence="2">
    <location>
        <begin position="2"/>
        <end position="121"/>
    </location>
</feature>
<evidence type="ECO:0000259" key="3">
    <source>
        <dbReference type="Pfam" id="PF11838"/>
    </source>
</evidence>
<dbReference type="GO" id="GO:0006508">
    <property type="term" value="P:proteolysis"/>
    <property type="evidence" value="ECO:0007669"/>
    <property type="project" value="TreeGrafter"/>
</dbReference>
<dbReference type="InterPro" id="IPR050344">
    <property type="entry name" value="Peptidase_M1_aminopeptidases"/>
</dbReference>
<dbReference type="Proteomes" id="UP000053097">
    <property type="component" value="Unassembled WGS sequence"/>
</dbReference>
<dbReference type="OMA" id="WEYLEAM"/>
<reference evidence="4 5" key="1">
    <citation type="journal article" date="2014" name="Curr. Biol.">
        <title>The genome of the clonal raider ant Cerapachys biroi.</title>
        <authorList>
            <person name="Oxley P.R."/>
            <person name="Ji L."/>
            <person name="Fetter-Pruneda I."/>
            <person name="McKenzie S.K."/>
            <person name="Li C."/>
            <person name="Hu H."/>
            <person name="Zhang G."/>
            <person name="Kronauer D.J."/>
        </authorList>
    </citation>
    <scope>NUCLEOTIDE SEQUENCE [LARGE SCALE GENOMIC DNA]</scope>
</reference>
<dbReference type="Pfam" id="PF01433">
    <property type="entry name" value="Peptidase_M1"/>
    <property type="match status" value="1"/>
</dbReference>
<feature type="domain" description="ERAP1-like C-terminal" evidence="3">
    <location>
        <begin position="191"/>
        <end position="353"/>
    </location>
</feature>
<dbReference type="GO" id="GO:0005737">
    <property type="term" value="C:cytoplasm"/>
    <property type="evidence" value="ECO:0007669"/>
    <property type="project" value="TreeGrafter"/>
</dbReference>
<organism evidence="4 5">
    <name type="scientific">Ooceraea biroi</name>
    <name type="common">Clonal raider ant</name>
    <name type="synonym">Cerapachys biroi</name>
    <dbReference type="NCBI Taxonomy" id="2015173"/>
    <lineage>
        <taxon>Eukaryota</taxon>
        <taxon>Metazoa</taxon>
        <taxon>Ecdysozoa</taxon>
        <taxon>Arthropoda</taxon>
        <taxon>Hexapoda</taxon>
        <taxon>Insecta</taxon>
        <taxon>Pterygota</taxon>
        <taxon>Neoptera</taxon>
        <taxon>Endopterygota</taxon>
        <taxon>Hymenoptera</taxon>
        <taxon>Apocrita</taxon>
        <taxon>Aculeata</taxon>
        <taxon>Formicoidea</taxon>
        <taxon>Formicidae</taxon>
        <taxon>Dorylinae</taxon>
        <taxon>Ooceraea</taxon>
    </lineage>
</organism>
<dbReference type="SUPFAM" id="SSF55486">
    <property type="entry name" value="Metalloproteases ('zincins'), catalytic domain"/>
    <property type="match status" value="1"/>
</dbReference>
<dbReference type="InterPro" id="IPR014782">
    <property type="entry name" value="Peptidase_M1_dom"/>
</dbReference>
<dbReference type="Gene3D" id="2.60.40.1910">
    <property type="match status" value="1"/>
</dbReference>
<dbReference type="Gene3D" id="1.10.390.10">
    <property type="entry name" value="Neutral Protease Domain 2"/>
    <property type="match status" value="1"/>
</dbReference>
<dbReference type="GO" id="GO:0008270">
    <property type="term" value="F:zinc ion binding"/>
    <property type="evidence" value="ECO:0007669"/>
    <property type="project" value="InterPro"/>
</dbReference>
<dbReference type="GO" id="GO:0043171">
    <property type="term" value="P:peptide catabolic process"/>
    <property type="evidence" value="ECO:0007669"/>
    <property type="project" value="TreeGrafter"/>
</dbReference>
<dbReference type="GO" id="GO:0070006">
    <property type="term" value="F:metalloaminopeptidase activity"/>
    <property type="evidence" value="ECO:0007669"/>
    <property type="project" value="TreeGrafter"/>
</dbReference>
<evidence type="ECO:0000256" key="1">
    <source>
        <dbReference type="ARBA" id="ARBA00010136"/>
    </source>
</evidence>
<accession>A0A026W9W6</accession>
<dbReference type="OrthoDB" id="7549261at2759"/>
<gene>
    <name evidence="4" type="ORF">X777_07717</name>
</gene>
<sequence>IFSEWRLRDLFVVQVQQDCFRLDTNFMEPLSYEVQTSSEIKSLFSFPLYVKAPVIFRMVRHIMGNMFQEIIQEFLTTYYYESLNPTYLWDMMQIHMSCGILDILRNPELCNYTIKDIMETWITTNNYPIVHVHRNASKLFILHSEVSLRHCVPITFTTWEELDFNNTVPHDWITPKNSNGISVQLTDNNGWIILNLQQTGAYYRVRYDNRSLELITDYLLYEKYEKIHVLNRAQLIDDTYYFLMRGKASYSQFVKLTEYLSRERDYVAWYPMFQIFIDLSYFLPFEDSAFLKFDMCFILKHLLSTLSYKEKVNEDDLTKWLRQEAVKWACIFGDTHCQQIATDRLKEHLEDPTNPK</sequence>
<keyword evidence="4" id="KW-0645">Protease</keyword>
<dbReference type="EMBL" id="KK107309">
    <property type="protein sequence ID" value="EZA52892.1"/>
    <property type="molecule type" value="Genomic_DNA"/>
</dbReference>
<evidence type="ECO:0000313" key="4">
    <source>
        <dbReference type="EMBL" id="EZA52892.1"/>
    </source>
</evidence>
<dbReference type="PANTHER" id="PTHR11533:SF301">
    <property type="entry name" value="AMINOPEPTIDASE"/>
    <property type="match status" value="1"/>
</dbReference>
<keyword evidence="5" id="KW-1185">Reference proteome</keyword>
<dbReference type="GO" id="GO:0016020">
    <property type="term" value="C:membrane"/>
    <property type="evidence" value="ECO:0007669"/>
    <property type="project" value="TreeGrafter"/>
</dbReference>
<dbReference type="InterPro" id="IPR024571">
    <property type="entry name" value="ERAP1-like_C_dom"/>
</dbReference>
<keyword evidence="4" id="KW-0378">Hydrolase</keyword>
<dbReference type="Gene3D" id="1.25.50.20">
    <property type="match status" value="1"/>
</dbReference>
<proteinExistence type="inferred from homology"/>
<evidence type="ECO:0000313" key="5">
    <source>
        <dbReference type="Proteomes" id="UP000053097"/>
    </source>
</evidence>
<evidence type="ECO:0000259" key="2">
    <source>
        <dbReference type="Pfam" id="PF01433"/>
    </source>
</evidence>
<keyword evidence="4" id="KW-0031">Aminopeptidase</keyword>
<dbReference type="GO" id="GO:0042277">
    <property type="term" value="F:peptide binding"/>
    <property type="evidence" value="ECO:0007669"/>
    <property type="project" value="TreeGrafter"/>
</dbReference>
<dbReference type="PANTHER" id="PTHR11533">
    <property type="entry name" value="PROTEASE M1 ZINC METALLOPROTEASE"/>
    <property type="match status" value="1"/>
</dbReference>
<dbReference type="InterPro" id="IPR027268">
    <property type="entry name" value="Peptidase_M4/M1_CTD_sf"/>
</dbReference>